<dbReference type="EMBL" id="GBXM01011309">
    <property type="protein sequence ID" value="JAH97268.1"/>
    <property type="molecule type" value="Transcribed_RNA"/>
</dbReference>
<sequence length="71" mass="7521">MAARSPRTCGYVSGPFGYASCAPPPMQSTSDGPGSAKPELSVGPSEGLSKPYLMYAKPSQCQCLCIHFWCM</sequence>
<dbReference type="AlphaFoldDB" id="A0A0E9X6H2"/>
<reference evidence="2" key="1">
    <citation type="submission" date="2014-11" db="EMBL/GenBank/DDBJ databases">
        <authorList>
            <person name="Amaro Gonzalez C."/>
        </authorList>
    </citation>
    <scope>NUCLEOTIDE SEQUENCE</scope>
</reference>
<evidence type="ECO:0000313" key="2">
    <source>
        <dbReference type="EMBL" id="JAH97268.1"/>
    </source>
</evidence>
<organism evidence="2">
    <name type="scientific">Anguilla anguilla</name>
    <name type="common">European freshwater eel</name>
    <name type="synonym">Muraena anguilla</name>
    <dbReference type="NCBI Taxonomy" id="7936"/>
    <lineage>
        <taxon>Eukaryota</taxon>
        <taxon>Metazoa</taxon>
        <taxon>Chordata</taxon>
        <taxon>Craniata</taxon>
        <taxon>Vertebrata</taxon>
        <taxon>Euteleostomi</taxon>
        <taxon>Actinopterygii</taxon>
        <taxon>Neopterygii</taxon>
        <taxon>Teleostei</taxon>
        <taxon>Anguilliformes</taxon>
        <taxon>Anguillidae</taxon>
        <taxon>Anguilla</taxon>
    </lineage>
</organism>
<proteinExistence type="predicted"/>
<evidence type="ECO:0000256" key="1">
    <source>
        <dbReference type="SAM" id="MobiDB-lite"/>
    </source>
</evidence>
<accession>A0A0E9X6H2</accession>
<reference evidence="2" key="2">
    <citation type="journal article" date="2015" name="Fish Shellfish Immunol.">
        <title>Early steps in the European eel (Anguilla anguilla)-Vibrio vulnificus interaction in the gills: Role of the RtxA13 toxin.</title>
        <authorList>
            <person name="Callol A."/>
            <person name="Pajuelo D."/>
            <person name="Ebbesson L."/>
            <person name="Teles M."/>
            <person name="MacKenzie S."/>
            <person name="Amaro C."/>
        </authorList>
    </citation>
    <scope>NUCLEOTIDE SEQUENCE</scope>
</reference>
<name>A0A0E9X6H2_ANGAN</name>
<protein>
    <submittedName>
        <fullName evidence="2">Uncharacterized protein</fullName>
    </submittedName>
</protein>
<feature type="region of interest" description="Disordered" evidence="1">
    <location>
        <begin position="23"/>
        <end position="43"/>
    </location>
</feature>